<evidence type="ECO:0000313" key="2">
    <source>
        <dbReference type="EMBL" id="XCH24684.1"/>
    </source>
</evidence>
<accession>A0AAU8FJJ1</accession>
<feature type="transmembrane region" description="Helical" evidence="1">
    <location>
        <begin position="12"/>
        <end position="29"/>
    </location>
</feature>
<sequence length="40" mass="4530">MKNLTTDDILKVAVFLPVLVPIYLAYACFKALKALLEFQD</sequence>
<keyword evidence="1" id="KW-0812">Transmembrane</keyword>
<dbReference type="AlphaFoldDB" id="A0AAU8FJJ1"/>
<dbReference type="EMBL" id="CP159289">
    <property type="protein sequence ID" value="XCH24684.1"/>
    <property type="molecule type" value="Genomic_DNA"/>
</dbReference>
<dbReference type="RefSeq" id="WP_353719999.1">
    <property type="nucleotide sequence ID" value="NZ_CP159289.1"/>
</dbReference>
<name>A0AAU8FJJ1_9BACT</name>
<reference evidence="2" key="1">
    <citation type="submission" date="2024-06" db="EMBL/GenBank/DDBJ databases">
        <title>Sequencing and assembly of the genome of Dyadobacter sp. strain 676, a symbiont of Cyamopsis tetragonoloba.</title>
        <authorList>
            <person name="Guro P."/>
            <person name="Sazanova A."/>
            <person name="Kuznetsova I."/>
            <person name="Belimov A."/>
            <person name="Safronova V."/>
        </authorList>
    </citation>
    <scope>NUCLEOTIDE SEQUENCE</scope>
    <source>
        <strain evidence="2">676</strain>
    </source>
</reference>
<evidence type="ECO:0000256" key="1">
    <source>
        <dbReference type="SAM" id="Phobius"/>
    </source>
</evidence>
<keyword evidence="1" id="KW-0472">Membrane</keyword>
<organism evidence="2">
    <name type="scientific">Dyadobacter sp. 676</name>
    <dbReference type="NCBI Taxonomy" id="3088362"/>
    <lineage>
        <taxon>Bacteria</taxon>
        <taxon>Pseudomonadati</taxon>
        <taxon>Bacteroidota</taxon>
        <taxon>Cytophagia</taxon>
        <taxon>Cytophagales</taxon>
        <taxon>Spirosomataceae</taxon>
        <taxon>Dyadobacter</taxon>
    </lineage>
</organism>
<protein>
    <recommendedName>
        <fullName evidence="3">YvrJ family protein</fullName>
    </recommendedName>
</protein>
<proteinExistence type="predicted"/>
<evidence type="ECO:0008006" key="3">
    <source>
        <dbReference type="Google" id="ProtNLM"/>
    </source>
</evidence>
<keyword evidence="1" id="KW-1133">Transmembrane helix</keyword>
<dbReference type="PROSITE" id="PS51257">
    <property type="entry name" value="PROKAR_LIPOPROTEIN"/>
    <property type="match status" value="1"/>
</dbReference>
<gene>
    <name evidence="2" type="ORF">ABV298_31075</name>
</gene>